<sequence>MGMVCSYMRDKPQNDTEQSYQHRIISPEKPLSKIQKVQQLQELLRDQKQGVITINGQSFQLDLLLEQDIFQQPQIQDEEVKKEVKLDQRVQSKPQLEIGNLVIDQERERKQNHVRFNDIQVEEFKKSNDPEIKNSTSHNLSLTQYKSSMPVNKTPATRQFSNMGLKPKLTINLGNRNNYQKKDTGRNTNSLKTNQVKLHFAYLFASPLVIKIDQVYEDILDEISFKDEFMGIQQALQTDQTLIKYRYQLATIQNLRDCLRQEPIGIHFSGHGLQNDKQVLKNLASIKYLKEIENQGDILVFENQKSGSSFFLFEKQLSKLLVLHMKKELQFVVVASCHSQKCGEIFKKAGAKHVICVQKEKQLNDNAAVVFSSIFYSQVFHPDQTYSICEAFKTAYETVVQDIGLEEASILRLLTTDNIDMKKLLQNGEFCSLCQQQNGGLNLEFQQGTLVSAIKQPQLLILPSLVTPWLSRDLDTYQTIEKLIFESARIVEVFGMPGVGKSALISKVVNYIADRNLYPGGIVYLNCQGISKVRELLSLFIQKVEYHHDQTFKRMQSLKGMKSKEIMTKLFSYTRSAEKMLFVFDNIDELVLGEEIKLRNTFKMFINEHQNLQLLFSSSKFMGNLDLFVVKNLKSLSIQKARDLFIMKIPSNEARDQFFSLSTLEKLHQISNEDENIDLLNKRLALNTKALIAFNTYKICKPCKIKGHGGIVEKCVKAYYEKHPLFMILNEPFSICLAASQLHSSSIVEIYKRLISHNDFTNKDDALVISIESVFEMLMNKSEFAFDMLILIGLSPQGLAEDDLFELFKQKDDQLEKMQDLIKSMVETSLIMKDEETNTYKVQNTIHHFIESRIKDNVEAKGSYYRMLAARYTDILIQAKKHAQENEIEITELIERCESYDKNIVSCLNFLIDLKFQQKKQEPNSPSYSNQQLVDQNIIIRQLTTQLARQITKKLDGGKKRKGFAKNKQMSQNKLELVSLVADKTVQKMQTIGGINKYESNFQNDELENKYDVDVQLDRIKEENKEKRELQFDDITINKNPNSQISTRTLNQPNVLVSKFTEQLKNNILEKVEKQQELDQSNDSINSPLSGRTEDFKFSRKDLNNSRDADSIVRNVIGNPQLNNSKDNFKLESDDSITSKQLDNGDRQGRQFDMLVGMIATQLQKKIKKMSDDVTASDLQKYDQTLKKFKMFDRFIIQKPSKVVQNFRQNNPNRGWTRRFSKWNGTSKKNNPDKDIQILDQDKLGDSLQVNSKAKNVNRQPSNSLQIQTQNAKKRQSTMLNSKKQFDQNDDDDFQMHLVSHEQRKTVHNPQLNLNAFKSQYESNQKLNQFQLANQNNQDNQNNQTLETEENDQEYLSNSDDQEENLSEGYILLYHYLSIQALKSDEKSDLYHLTVKFRVQDMDPIFRSNIDLLLVYQYFKLNRVGLIAPELENIRKVFQQEKCIQGEAVTSLFLGYFYANLKIRQNDTENLKKSFRFIYKGFKLFNKTNDKEGLIHCNRLKRLVDHKMNNVMRDEMNKISTQNTHKRSDSQNSLNWNQTSTTLGFDQMLQEMDKIKEGDGLYQKKRFKILKDEEIFNFLINEVDLTKKH</sequence>
<dbReference type="OrthoDB" id="435892at2759"/>
<gene>
    <name evidence="3" type="primary">Contig18120.g19263</name>
    <name evidence="3" type="ORF">STYLEM_16139</name>
</gene>
<dbReference type="InterPro" id="IPR027417">
    <property type="entry name" value="P-loop_NTPase"/>
</dbReference>
<dbReference type="GO" id="GO:0043531">
    <property type="term" value="F:ADP binding"/>
    <property type="evidence" value="ECO:0007669"/>
    <property type="project" value="InterPro"/>
</dbReference>
<feature type="region of interest" description="Disordered" evidence="1">
    <location>
        <begin position="1074"/>
        <end position="1101"/>
    </location>
</feature>
<protein>
    <recommendedName>
        <fullName evidence="2">NB-ARC domain-containing protein</fullName>
    </recommendedName>
</protein>
<dbReference type="SUPFAM" id="SSF52540">
    <property type="entry name" value="P-loop containing nucleoside triphosphate hydrolases"/>
    <property type="match status" value="1"/>
</dbReference>
<dbReference type="InParanoid" id="A0A078B108"/>
<dbReference type="Proteomes" id="UP000039865">
    <property type="component" value="Unassembled WGS sequence"/>
</dbReference>
<feature type="region of interest" description="Disordered" evidence="1">
    <location>
        <begin position="1208"/>
        <end position="1234"/>
    </location>
</feature>
<dbReference type="EMBL" id="CCKQ01015232">
    <property type="protein sequence ID" value="CDW87037.1"/>
    <property type="molecule type" value="Genomic_DNA"/>
</dbReference>
<feature type="region of interest" description="Disordered" evidence="1">
    <location>
        <begin position="1117"/>
        <end position="1148"/>
    </location>
</feature>
<dbReference type="Gene3D" id="3.40.50.300">
    <property type="entry name" value="P-loop containing nucleotide triphosphate hydrolases"/>
    <property type="match status" value="1"/>
</dbReference>
<name>A0A078B108_STYLE</name>
<feature type="compositionally biased region" description="Polar residues" evidence="1">
    <location>
        <begin position="1078"/>
        <end position="1090"/>
    </location>
</feature>
<keyword evidence="4" id="KW-1185">Reference proteome</keyword>
<dbReference type="Pfam" id="PF00931">
    <property type="entry name" value="NB-ARC"/>
    <property type="match status" value="1"/>
</dbReference>
<proteinExistence type="predicted"/>
<evidence type="ECO:0000313" key="4">
    <source>
        <dbReference type="Proteomes" id="UP000039865"/>
    </source>
</evidence>
<accession>A0A078B108</accession>
<evidence type="ECO:0000313" key="3">
    <source>
        <dbReference type="EMBL" id="CDW87037.1"/>
    </source>
</evidence>
<feature type="region of interest" description="Disordered" evidence="1">
    <location>
        <begin position="1253"/>
        <end position="1280"/>
    </location>
</feature>
<evidence type="ECO:0000256" key="1">
    <source>
        <dbReference type="SAM" id="MobiDB-lite"/>
    </source>
</evidence>
<feature type="domain" description="NB-ARC" evidence="2">
    <location>
        <begin position="479"/>
        <end position="596"/>
    </location>
</feature>
<reference evidence="3 4" key="1">
    <citation type="submission" date="2014-06" db="EMBL/GenBank/DDBJ databases">
        <authorList>
            <person name="Swart Estienne"/>
        </authorList>
    </citation>
    <scope>NUCLEOTIDE SEQUENCE [LARGE SCALE GENOMIC DNA]</scope>
    <source>
        <strain evidence="3 4">130c</strain>
    </source>
</reference>
<evidence type="ECO:0000259" key="2">
    <source>
        <dbReference type="Pfam" id="PF00931"/>
    </source>
</evidence>
<feature type="compositionally biased region" description="Basic and acidic residues" evidence="1">
    <location>
        <begin position="1092"/>
        <end position="1101"/>
    </location>
</feature>
<dbReference type="InterPro" id="IPR002182">
    <property type="entry name" value="NB-ARC"/>
</dbReference>
<organism evidence="3 4">
    <name type="scientific">Stylonychia lemnae</name>
    <name type="common">Ciliate</name>
    <dbReference type="NCBI Taxonomy" id="5949"/>
    <lineage>
        <taxon>Eukaryota</taxon>
        <taxon>Sar</taxon>
        <taxon>Alveolata</taxon>
        <taxon>Ciliophora</taxon>
        <taxon>Intramacronucleata</taxon>
        <taxon>Spirotrichea</taxon>
        <taxon>Stichotrichia</taxon>
        <taxon>Sporadotrichida</taxon>
        <taxon>Oxytrichidae</taxon>
        <taxon>Stylonychinae</taxon>
        <taxon>Stylonychia</taxon>
    </lineage>
</organism>